<accession>A0A8S5QFB8</accession>
<organism evidence="1">
    <name type="scientific">Podoviridae sp. ctuGs8</name>
    <dbReference type="NCBI Taxonomy" id="2825283"/>
    <lineage>
        <taxon>Viruses</taxon>
        <taxon>Duplodnaviria</taxon>
        <taxon>Heunggongvirae</taxon>
        <taxon>Uroviricota</taxon>
        <taxon>Caudoviricetes</taxon>
    </lineage>
</organism>
<proteinExistence type="predicted"/>
<dbReference type="EMBL" id="BK015637">
    <property type="protein sequence ID" value="DAE17228.1"/>
    <property type="molecule type" value="Genomic_DNA"/>
</dbReference>
<name>A0A8S5QFB8_9CAUD</name>
<reference evidence="1" key="1">
    <citation type="journal article" date="2021" name="Proc. Natl. Acad. Sci. U.S.A.">
        <title>A Catalog of Tens of Thousands of Viruses from Human Metagenomes Reveals Hidden Associations with Chronic Diseases.</title>
        <authorList>
            <person name="Tisza M.J."/>
            <person name="Buck C.B."/>
        </authorList>
    </citation>
    <scope>NUCLEOTIDE SEQUENCE</scope>
    <source>
        <strain evidence="1">CtuGs8</strain>
    </source>
</reference>
<sequence length="234" mass="26460">MRVRWNMAKADVMEVILLLQSTIPNSKLSEENVRAYVSFLSDINPVTLKQAVINLVKINKIKFYPSVGEILSACEEISNYVNAYEEIPIAQDAWEKVRRCVSTYSFEHGLNHLDGITLQAAKTIWSSFNPRMGDDYNEASCRSQFIRCYEQLAEREQRNNKVANAIKENHVLLQARKKAEKERALLNAGQKKIEMTATGNLVEVAKEPVDVTEIINKSKISDKGKELLKQATGG</sequence>
<evidence type="ECO:0000313" key="1">
    <source>
        <dbReference type="EMBL" id="DAE17228.1"/>
    </source>
</evidence>
<protein>
    <submittedName>
        <fullName evidence="1">Replisome organizer</fullName>
    </submittedName>
</protein>